<accession>A0ABU4GJX0</accession>
<organism evidence="2 3">
    <name type="scientific">Clostridium boliviensis</name>
    <dbReference type="NCBI Taxonomy" id="318465"/>
    <lineage>
        <taxon>Bacteria</taxon>
        <taxon>Bacillati</taxon>
        <taxon>Bacillota</taxon>
        <taxon>Clostridia</taxon>
        <taxon>Eubacteriales</taxon>
        <taxon>Clostridiaceae</taxon>
        <taxon>Clostridium</taxon>
    </lineage>
</organism>
<dbReference type="Proteomes" id="UP001276854">
    <property type="component" value="Unassembled WGS sequence"/>
</dbReference>
<reference evidence="2 3" key="1">
    <citation type="submission" date="2023-10" db="EMBL/GenBank/DDBJ databases">
        <title>A novel Glycoside Hydrolase 43-Like Enzyme from Clostrdium boliviensis is an Endo-xylanase, and a Candidate for Xylooligosaccharides Production from Different Xylan Substrates.</title>
        <authorList>
            <person name="Alvarez M.T."/>
            <person name="Rocabado-Villegas L.R."/>
            <person name="Salas-Veizaga D.M."/>
            <person name="Linares-Pasten J.A."/>
            <person name="Gudmundsdottir E.E."/>
            <person name="Hreggvidsson G.O."/>
            <person name="Adlercreutz P."/>
            <person name="Nordberg Karlsson E."/>
        </authorList>
    </citation>
    <scope>NUCLEOTIDE SEQUENCE [LARGE SCALE GENOMIC DNA]</scope>
    <source>
        <strain evidence="2 3">E-1</strain>
    </source>
</reference>
<dbReference type="RefSeq" id="WP_318064152.1">
    <property type="nucleotide sequence ID" value="NZ_JAWONS010000140.1"/>
</dbReference>
<gene>
    <name evidence="2" type="ORF">RZO55_09990</name>
</gene>
<evidence type="ECO:0000313" key="2">
    <source>
        <dbReference type="EMBL" id="MDW2797903.1"/>
    </source>
</evidence>
<feature type="compositionally biased region" description="Basic and acidic residues" evidence="1">
    <location>
        <begin position="32"/>
        <end position="47"/>
    </location>
</feature>
<sequence>MLLGGPPYLSHSSRTEEKRETSPTPADSGGSKWEEKAGEEKREERKAATSPAPITAPKELAGDREDRSPSRQS</sequence>
<protein>
    <submittedName>
        <fullName evidence="2">Uncharacterized protein</fullName>
    </submittedName>
</protein>
<proteinExistence type="predicted"/>
<evidence type="ECO:0000256" key="1">
    <source>
        <dbReference type="SAM" id="MobiDB-lite"/>
    </source>
</evidence>
<evidence type="ECO:0000313" key="3">
    <source>
        <dbReference type="Proteomes" id="UP001276854"/>
    </source>
</evidence>
<keyword evidence="3" id="KW-1185">Reference proteome</keyword>
<name>A0ABU4GJX0_9CLOT</name>
<comment type="caution">
    <text evidence="2">The sequence shown here is derived from an EMBL/GenBank/DDBJ whole genome shotgun (WGS) entry which is preliminary data.</text>
</comment>
<feature type="non-terminal residue" evidence="2">
    <location>
        <position position="73"/>
    </location>
</feature>
<dbReference type="EMBL" id="JAWONS010000140">
    <property type="protein sequence ID" value="MDW2797903.1"/>
    <property type="molecule type" value="Genomic_DNA"/>
</dbReference>
<feature type="region of interest" description="Disordered" evidence="1">
    <location>
        <begin position="1"/>
        <end position="73"/>
    </location>
</feature>
<feature type="compositionally biased region" description="Basic and acidic residues" evidence="1">
    <location>
        <begin position="60"/>
        <end position="73"/>
    </location>
</feature>